<dbReference type="InterPro" id="IPR036388">
    <property type="entry name" value="WH-like_DNA-bd_sf"/>
</dbReference>
<keyword evidence="6" id="KW-1185">Reference proteome</keyword>
<keyword evidence="3" id="KW-0804">Transcription</keyword>
<evidence type="ECO:0000313" key="5">
    <source>
        <dbReference type="EMBL" id="EHY87380.1"/>
    </source>
</evidence>
<dbReference type="InterPro" id="IPR036390">
    <property type="entry name" value="WH_DNA-bd_sf"/>
</dbReference>
<feature type="domain" description="HTH gntR-type" evidence="4">
    <location>
        <begin position="13"/>
        <end position="80"/>
    </location>
</feature>
<dbReference type="Gene3D" id="1.10.10.10">
    <property type="entry name" value="Winged helix-like DNA-binding domain superfamily/Winged helix DNA-binding domain"/>
    <property type="match status" value="1"/>
</dbReference>
<sequence length="224" mass="24359">MRTPAPLGPVTARGIAAEAAHMIREAIMNGTFRPGEELREGALAESLAVSRGSVREGLSILEREGIIRTGWHRPATVIPASRHHARSLYRLRAGLERIAAQGAAEQAREGASGFAEPLERLRTALSDGAERSGVVRADLEFHDAVYALADNAPLTSAWQAIRSQIRLYQLLRSTEPETGYDSSLVSEHEQYADIVASGDEEAAGRYAERHVESALEVLLERLAD</sequence>
<proteinExistence type="predicted"/>
<dbReference type="GO" id="GO:0003700">
    <property type="term" value="F:DNA-binding transcription factor activity"/>
    <property type="evidence" value="ECO:0007669"/>
    <property type="project" value="InterPro"/>
</dbReference>
<reference evidence="5 6" key="1">
    <citation type="journal article" date="2012" name="Stand. Genomic Sci.">
        <title>Genome sequence of the soil bacterium Saccharomonospora azurea type strain (NA-128(T)).</title>
        <authorList>
            <person name="Klenk H.P."/>
            <person name="Held B."/>
            <person name="Lucas S."/>
            <person name="Lapidus A."/>
            <person name="Copeland A."/>
            <person name="Hammon N."/>
            <person name="Pitluck S."/>
            <person name="Goodwin L.A."/>
            <person name="Han C."/>
            <person name="Tapia R."/>
            <person name="Brambilla E.M."/>
            <person name="Potter G."/>
            <person name="Land M."/>
            <person name="Ivanova N."/>
            <person name="Rohde M."/>
            <person name="Goker M."/>
            <person name="Detter J.C."/>
            <person name="Kyrpides N.C."/>
            <person name="Woyke T."/>
        </authorList>
    </citation>
    <scope>NUCLEOTIDE SEQUENCE [LARGE SCALE GENOMIC DNA]</scope>
    <source>
        <strain evidence="5 6">NA-128</strain>
    </source>
</reference>
<evidence type="ECO:0000259" key="4">
    <source>
        <dbReference type="PROSITE" id="PS50949"/>
    </source>
</evidence>
<dbReference type="InterPro" id="IPR008920">
    <property type="entry name" value="TF_FadR/GntR_C"/>
</dbReference>
<organism evidence="5 6">
    <name type="scientific">Saccharomonospora azurea NA-128</name>
    <dbReference type="NCBI Taxonomy" id="882081"/>
    <lineage>
        <taxon>Bacteria</taxon>
        <taxon>Bacillati</taxon>
        <taxon>Actinomycetota</taxon>
        <taxon>Actinomycetes</taxon>
        <taxon>Pseudonocardiales</taxon>
        <taxon>Pseudonocardiaceae</taxon>
        <taxon>Saccharomonospora</taxon>
    </lineage>
</organism>
<gene>
    <name evidence="5" type="ORF">SacazDRAFT_00406</name>
</gene>
<evidence type="ECO:0000256" key="2">
    <source>
        <dbReference type="ARBA" id="ARBA00023125"/>
    </source>
</evidence>
<keyword evidence="2" id="KW-0238">DNA-binding</keyword>
<dbReference type="EMBL" id="CM001466">
    <property type="protein sequence ID" value="EHY87380.1"/>
    <property type="molecule type" value="Genomic_DNA"/>
</dbReference>
<dbReference type="PANTHER" id="PTHR43537:SF24">
    <property type="entry name" value="GLUCONATE OPERON TRANSCRIPTIONAL REPRESSOR"/>
    <property type="match status" value="1"/>
</dbReference>
<dbReference type="SUPFAM" id="SSF48008">
    <property type="entry name" value="GntR ligand-binding domain-like"/>
    <property type="match status" value="1"/>
</dbReference>
<dbReference type="HOGENOM" id="CLU_017584_5_5_11"/>
<dbReference type="SMART" id="SM00345">
    <property type="entry name" value="HTH_GNTR"/>
    <property type="match status" value="1"/>
</dbReference>
<protein>
    <submittedName>
        <fullName evidence="5">Transcriptional regulator</fullName>
    </submittedName>
</protein>
<dbReference type="SMART" id="SM00895">
    <property type="entry name" value="FCD"/>
    <property type="match status" value="1"/>
</dbReference>
<evidence type="ECO:0000256" key="3">
    <source>
        <dbReference type="ARBA" id="ARBA00023163"/>
    </source>
</evidence>
<evidence type="ECO:0000313" key="6">
    <source>
        <dbReference type="Proteomes" id="UP000004705"/>
    </source>
</evidence>
<dbReference type="RefSeq" id="WP_005438137.1">
    <property type="nucleotide sequence ID" value="NZ_CM001466.1"/>
</dbReference>
<keyword evidence="1" id="KW-0805">Transcription regulation</keyword>
<dbReference type="PROSITE" id="PS50949">
    <property type="entry name" value="HTH_GNTR"/>
    <property type="match status" value="1"/>
</dbReference>
<dbReference type="GO" id="GO:0003677">
    <property type="term" value="F:DNA binding"/>
    <property type="evidence" value="ECO:0007669"/>
    <property type="project" value="UniProtKB-KW"/>
</dbReference>
<dbReference type="AlphaFoldDB" id="H8G7V6"/>
<dbReference type="SUPFAM" id="SSF46785">
    <property type="entry name" value="Winged helix' DNA-binding domain"/>
    <property type="match status" value="1"/>
</dbReference>
<evidence type="ECO:0000256" key="1">
    <source>
        <dbReference type="ARBA" id="ARBA00023015"/>
    </source>
</evidence>
<dbReference type="Gene3D" id="1.20.120.530">
    <property type="entry name" value="GntR ligand-binding domain-like"/>
    <property type="match status" value="1"/>
</dbReference>
<dbReference type="InterPro" id="IPR000524">
    <property type="entry name" value="Tscrpt_reg_HTH_GntR"/>
</dbReference>
<dbReference type="Proteomes" id="UP000004705">
    <property type="component" value="Chromosome"/>
</dbReference>
<dbReference type="PANTHER" id="PTHR43537">
    <property type="entry name" value="TRANSCRIPTIONAL REGULATOR, GNTR FAMILY"/>
    <property type="match status" value="1"/>
</dbReference>
<accession>H8G7V6</accession>
<dbReference type="Pfam" id="PF07729">
    <property type="entry name" value="FCD"/>
    <property type="match status" value="1"/>
</dbReference>
<dbReference type="Pfam" id="PF00392">
    <property type="entry name" value="GntR"/>
    <property type="match status" value="1"/>
</dbReference>
<name>H8G7V6_9PSEU</name>
<dbReference type="InterPro" id="IPR011711">
    <property type="entry name" value="GntR_C"/>
</dbReference>